<evidence type="ECO:0000313" key="2">
    <source>
        <dbReference type="EMBL" id="MQL73756.1"/>
    </source>
</evidence>
<keyword evidence="1" id="KW-0812">Transmembrane</keyword>
<feature type="transmembrane region" description="Helical" evidence="1">
    <location>
        <begin position="551"/>
        <end position="574"/>
    </location>
</feature>
<proteinExistence type="predicted"/>
<protein>
    <submittedName>
        <fullName evidence="2">Uncharacterized protein</fullName>
    </submittedName>
</protein>
<keyword evidence="1" id="KW-0472">Membrane</keyword>
<gene>
    <name evidence="2" type="ORF">Taro_006124</name>
</gene>
<evidence type="ECO:0000313" key="3">
    <source>
        <dbReference type="Proteomes" id="UP000652761"/>
    </source>
</evidence>
<organism evidence="2 3">
    <name type="scientific">Colocasia esculenta</name>
    <name type="common">Wild taro</name>
    <name type="synonym">Arum esculentum</name>
    <dbReference type="NCBI Taxonomy" id="4460"/>
    <lineage>
        <taxon>Eukaryota</taxon>
        <taxon>Viridiplantae</taxon>
        <taxon>Streptophyta</taxon>
        <taxon>Embryophyta</taxon>
        <taxon>Tracheophyta</taxon>
        <taxon>Spermatophyta</taxon>
        <taxon>Magnoliopsida</taxon>
        <taxon>Liliopsida</taxon>
        <taxon>Araceae</taxon>
        <taxon>Aroideae</taxon>
        <taxon>Colocasieae</taxon>
        <taxon>Colocasia</taxon>
    </lineage>
</organism>
<dbReference type="EMBL" id="NMUH01000179">
    <property type="protein sequence ID" value="MQL73756.1"/>
    <property type="molecule type" value="Genomic_DNA"/>
</dbReference>
<dbReference type="InterPro" id="IPR004158">
    <property type="entry name" value="DUF247_pln"/>
</dbReference>
<reference evidence="2" key="1">
    <citation type="submission" date="2017-07" db="EMBL/GenBank/DDBJ databases">
        <title>Taro Niue Genome Assembly and Annotation.</title>
        <authorList>
            <person name="Atibalentja N."/>
            <person name="Keating K."/>
            <person name="Fields C.J."/>
        </authorList>
    </citation>
    <scope>NUCLEOTIDE SEQUENCE</scope>
    <source>
        <strain evidence="2">Niue_2</strain>
        <tissue evidence="2">Leaf</tissue>
    </source>
</reference>
<dbReference type="Pfam" id="PF03140">
    <property type="entry name" value="DUF247"/>
    <property type="match status" value="1"/>
</dbReference>
<dbReference type="AlphaFoldDB" id="A0A843TUD9"/>
<keyword evidence="1" id="KW-1133">Transmembrane helix</keyword>
<dbReference type="PANTHER" id="PTHR31170:SF25">
    <property type="entry name" value="BNAA09G04570D PROTEIN"/>
    <property type="match status" value="1"/>
</dbReference>
<dbReference type="PANTHER" id="PTHR31170">
    <property type="entry name" value="BNAC04G53230D PROTEIN"/>
    <property type="match status" value="1"/>
</dbReference>
<keyword evidence="3" id="KW-1185">Reference proteome</keyword>
<sequence>MADPLASWMWTRLTEPPPHDDHAVVDVDTFVGATEVEKTLLLDSSGAEGQRGHEDIPEDVCLPPVSSRQEVAGGYDHDLHSRLPSSHVSSWQVAGYDSWLSSPPLSRDGADDVKVLEHQISSKMDRVRGSEDQPYIWKVPPGIRDHDKEAYEPKLISIGPLHHGREISLPMEELKLMYLRDLLGRSQKHQISSYIRVIRDIELRARKQYSESLRSLRTDAFVMMLVVDGCFIIECFLKKFFSKRQVATQMASSTVRWRLSHLRRDLMLFENQIPFFVLVALFNECSIPLITGTHHGSISLIEIVLEFLKIKLPRDKYPEAHQVHHLLHLHHLCLDPSLSLDASRSGCPYRRLILNRLEDAAIMISLILLSLPFLLLIRKPPWSWFPNGQAETPRMIPCATELEKAGVRFQKKVFKEGELNCYLKVLFVDGILEIPFLPVDESTGSELRNFITLEQCCPELGNHFTSYAVLMDNIINTELDVTLLRNHRIIEKRLGSDAQVADMFNKLCKGTYLSYKGHYNEQLYKEVNAYCDVPHHKWRASLMGTYFGNPWSIISLVAGIFLSALSIIQTYFTITRHRQ</sequence>
<accession>A0A843TUD9</accession>
<evidence type="ECO:0000256" key="1">
    <source>
        <dbReference type="SAM" id="Phobius"/>
    </source>
</evidence>
<comment type="caution">
    <text evidence="2">The sequence shown here is derived from an EMBL/GenBank/DDBJ whole genome shotgun (WGS) entry which is preliminary data.</text>
</comment>
<name>A0A843TUD9_COLES</name>
<dbReference type="OrthoDB" id="1589813at2759"/>
<dbReference type="Proteomes" id="UP000652761">
    <property type="component" value="Unassembled WGS sequence"/>
</dbReference>